<dbReference type="EMBL" id="JARKIK010000001">
    <property type="protein sequence ID" value="KAK8754394.1"/>
    <property type="molecule type" value="Genomic_DNA"/>
</dbReference>
<sequence length="106" mass="11217">SCVSVRSQCQEEGKQGVAVALFSHSTSRMDPSNGTTAAAVGKDDVSCMKVAPVEIFENADGVSFPIGSLALGFDTKEDWNEELREGPTESDCELSSPTLPRKKPPG</sequence>
<protein>
    <submittedName>
        <fullName evidence="2">Uncharacterized protein</fullName>
    </submittedName>
</protein>
<evidence type="ECO:0000256" key="1">
    <source>
        <dbReference type="SAM" id="MobiDB-lite"/>
    </source>
</evidence>
<reference evidence="2 3" key="1">
    <citation type="journal article" date="2024" name="BMC Genomics">
        <title>Genome assembly of redclaw crayfish (Cherax quadricarinatus) provides insights into its immune adaptation and hypoxia tolerance.</title>
        <authorList>
            <person name="Liu Z."/>
            <person name="Zheng J."/>
            <person name="Li H."/>
            <person name="Fang K."/>
            <person name="Wang S."/>
            <person name="He J."/>
            <person name="Zhou D."/>
            <person name="Weng S."/>
            <person name="Chi M."/>
            <person name="Gu Z."/>
            <person name="He J."/>
            <person name="Li F."/>
            <person name="Wang M."/>
        </authorList>
    </citation>
    <scope>NUCLEOTIDE SEQUENCE [LARGE SCALE GENOMIC DNA]</scope>
    <source>
        <strain evidence="2">ZL_2023a</strain>
    </source>
</reference>
<name>A0AAW0YVG9_CHEQU</name>
<organism evidence="2 3">
    <name type="scientific">Cherax quadricarinatus</name>
    <name type="common">Australian red claw crayfish</name>
    <dbReference type="NCBI Taxonomy" id="27406"/>
    <lineage>
        <taxon>Eukaryota</taxon>
        <taxon>Metazoa</taxon>
        <taxon>Ecdysozoa</taxon>
        <taxon>Arthropoda</taxon>
        <taxon>Crustacea</taxon>
        <taxon>Multicrustacea</taxon>
        <taxon>Malacostraca</taxon>
        <taxon>Eumalacostraca</taxon>
        <taxon>Eucarida</taxon>
        <taxon>Decapoda</taxon>
        <taxon>Pleocyemata</taxon>
        <taxon>Astacidea</taxon>
        <taxon>Parastacoidea</taxon>
        <taxon>Parastacidae</taxon>
        <taxon>Cherax</taxon>
    </lineage>
</organism>
<comment type="caution">
    <text evidence="2">The sequence shown here is derived from an EMBL/GenBank/DDBJ whole genome shotgun (WGS) entry which is preliminary data.</text>
</comment>
<feature type="region of interest" description="Disordered" evidence="1">
    <location>
        <begin position="81"/>
        <end position="106"/>
    </location>
</feature>
<proteinExistence type="predicted"/>
<evidence type="ECO:0000313" key="3">
    <source>
        <dbReference type="Proteomes" id="UP001445076"/>
    </source>
</evidence>
<feature type="non-terminal residue" evidence="2">
    <location>
        <position position="1"/>
    </location>
</feature>
<gene>
    <name evidence="2" type="ORF">OTU49_016017</name>
</gene>
<dbReference type="Proteomes" id="UP001445076">
    <property type="component" value="Unassembled WGS sequence"/>
</dbReference>
<dbReference type="AlphaFoldDB" id="A0AAW0YVG9"/>
<feature type="non-terminal residue" evidence="2">
    <location>
        <position position="106"/>
    </location>
</feature>
<accession>A0AAW0YVG9</accession>
<keyword evidence="3" id="KW-1185">Reference proteome</keyword>
<evidence type="ECO:0000313" key="2">
    <source>
        <dbReference type="EMBL" id="KAK8754394.1"/>
    </source>
</evidence>